<dbReference type="EMBL" id="QOIP01000003">
    <property type="protein sequence ID" value="RLU25071.1"/>
    <property type="molecule type" value="Genomic_DNA"/>
</dbReference>
<evidence type="ECO:0000313" key="2">
    <source>
        <dbReference type="EMBL" id="RLU25071.1"/>
    </source>
</evidence>
<organism evidence="2">
    <name type="scientific">Ooceraea biroi</name>
    <name type="common">Clonal raider ant</name>
    <name type="synonym">Cerapachys biroi</name>
    <dbReference type="NCBI Taxonomy" id="2015173"/>
    <lineage>
        <taxon>Eukaryota</taxon>
        <taxon>Metazoa</taxon>
        <taxon>Ecdysozoa</taxon>
        <taxon>Arthropoda</taxon>
        <taxon>Hexapoda</taxon>
        <taxon>Insecta</taxon>
        <taxon>Pterygota</taxon>
        <taxon>Neoptera</taxon>
        <taxon>Endopterygota</taxon>
        <taxon>Hymenoptera</taxon>
        <taxon>Apocrita</taxon>
        <taxon>Aculeata</taxon>
        <taxon>Formicoidea</taxon>
        <taxon>Formicidae</taxon>
        <taxon>Dorylinae</taxon>
        <taxon>Ooceraea</taxon>
    </lineage>
</organism>
<evidence type="ECO:0000256" key="1">
    <source>
        <dbReference type="SAM" id="MobiDB-lite"/>
    </source>
</evidence>
<dbReference type="Proteomes" id="UP000279307">
    <property type="component" value="Chromosome 3"/>
</dbReference>
<gene>
    <name evidence="2" type="ORF">DMN91_003163</name>
</gene>
<dbReference type="AlphaFoldDB" id="A0A3L8DX97"/>
<feature type="region of interest" description="Disordered" evidence="1">
    <location>
        <begin position="37"/>
        <end position="60"/>
    </location>
</feature>
<comment type="caution">
    <text evidence="2">The sequence shown here is derived from an EMBL/GenBank/DDBJ whole genome shotgun (WGS) entry which is preliminary data.</text>
</comment>
<feature type="compositionally biased region" description="Polar residues" evidence="1">
    <location>
        <begin position="39"/>
        <end position="60"/>
    </location>
</feature>
<protein>
    <submittedName>
        <fullName evidence="2">Uncharacterized protein</fullName>
    </submittedName>
</protein>
<name>A0A3L8DX97_OOCBI</name>
<reference evidence="2" key="1">
    <citation type="journal article" date="2018" name="Genome Res.">
        <title>The genomic architecture and molecular evolution of ant odorant receptors.</title>
        <authorList>
            <person name="McKenzie S.K."/>
            <person name="Kronauer D.J.C."/>
        </authorList>
    </citation>
    <scope>NUCLEOTIDE SEQUENCE [LARGE SCALE GENOMIC DNA]</scope>
    <source>
        <strain evidence="2">Clonal line C1</strain>
    </source>
</reference>
<accession>A0A3L8DX97</accession>
<sequence length="140" mass="16111">MSAKTLKIKHYSFNTTNFRGRNVFIEHRYYACKPKCRPKTNSQQRKMKLTQSPSTKISSQMAFLHGMKKYNSKRCTMLRKISQAVSSKQRENRRVRLDNRISTARTRRLRPVINAPFASSRGCTGDTTSTPSGNAFALFL</sequence>
<proteinExistence type="predicted"/>
<reference evidence="2" key="2">
    <citation type="submission" date="2018-07" db="EMBL/GenBank/DDBJ databases">
        <authorList>
            <person name="Mckenzie S.K."/>
            <person name="Kronauer D.J.C."/>
        </authorList>
    </citation>
    <scope>NUCLEOTIDE SEQUENCE</scope>
    <source>
        <strain evidence="2">Clonal line C1</strain>
    </source>
</reference>